<dbReference type="AlphaFoldDB" id="A0A2K1IQF8"/>
<keyword evidence="6" id="KW-1133">Transmembrane helix</keyword>
<dbReference type="PANTHER" id="PTHR15422">
    <property type="entry name" value="OS05G0565100 PROTEIN"/>
    <property type="match status" value="1"/>
</dbReference>
<dbReference type="InterPro" id="IPR045150">
    <property type="entry name" value="CYB561D1/2"/>
</dbReference>
<evidence type="ECO:0000256" key="1">
    <source>
        <dbReference type="ARBA" id="ARBA00001970"/>
    </source>
</evidence>
<dbReference type="GO" id="GO:0016491">
    <property type="term" value="F:oxidoreductase activity"/>
    <property type="evidence" value="ECO:0000318"/>
    <property type="project" value="GO_Central"/>
</dbReference>
<keyword evidence="6" id="KW-0812">Transmembrane</keyword>
<dbReference type="EMBL" id="ABEU02000021">
    <property type="protein sequence ID" value="PNR31488.1"/>
    <property type="molecule type" value="Genomic_DNA"/>
</dbReference>
<dbReference type="GO" id="GO:0046872">
    <property type="term" value="F:metal ion binding"/>
    <property type="evidence" value="ECO:0007669"/>
    <property type="project" value="UniProtKB-KW"/>
</dbReference>
<organism evidence="7">
    <name type="scientific">Physcomitrium patens</name>
    <name type="common">Spreading-leaved earth moss</name>
    <name type="synonym">Physcomitrella patens</name>
    <dbReference type="NCBI Taxonomy" id="3218"/>
    <lineage>
        <taxon>Eukaryota</taxon>
        <taxon>Viridiplantae</taxon>
        <taxon>Streptophyta</taxon>
        <taxon>Embryophyta</taxon>
        <taxon>Bryophyta</taxon>
        <taxon>Bryophytina</taxon>
        <taxon>Bryopsida</taxon>
        <taxon>Funariidae</taxon>
        <taxon>Funariales</taxon>
        <taxon>Funariaceae</taxon>
        <taxon>Physcomitrium</taxon>
    </lineage>
</organism>
<evidence type="ECO:0000256" key="3">
    <source>
        <dbReference type="ARBA" id="ARBA00022617"/>
    </source>
</evidence>
<dbReference type="GO" id="GO:0016020">
    <property type="term" value="C:membrane"/>
    <property type="evidence" value="ECO:0007669"/>
    <property type="project" value="UniProtKB-SubCell"/>
</dbReference>
<dbReference type="GO" id="GO:0140575">
    <property type="term" value="F:transmembrane monodehydroascorbate reductase activity"/>
    <property type="evidence" value="ECO:0007669"/>
    <property type="project" value="InterPro"/>
</dbReference>
<dbReference type="Gramene" id="Pp3c21_1640V3.1">
    <property type="protein sequence ID" value="Pp3c21_1640V3.1"/>
    <property type="gene ID" value="Pp3c21_1640"/>
</dbReference>
<reference evidence="8" key="3">
    <citation type="submission" date="2020-12" db="UniProtKB">
        <authorList>
            <consortium name="EnsemblPlants"/>
        </authorList>
    </citation>
    <scope>IDENTIFICATION</scope>
</reference>
<keyword evidence="6" id="KW-0472">Membrane</keyword>
<name>A0A2K1IQF8_PHYPA</name>
<accession>A0A2K1IQF8</accession>
<keyword evidence="4" id="KW-0479">Metal-binding</keyword>
<comment type="subcellular location">
    <subcellularLocation>
        <location evidence="2">Membrane</location>
        <topology evidence="2">Multi-pass membrane protein</topology>
    </subcellularLocation>
</comment>
<evidence type="ECO:0000313" key="8">
    <source>
        <dbReference type="EnsemblPlants" id="Pp3c21_1640V3.1"/>
    </source>
</evidence>
<evidence type="ECO:0000313" key="9">
    <source>
        <dbReference type="Proteomes" id="UP000006727"/>
    </source>
</evidence>
<dbReference type="STRING" id="3218.A0A2K1IQF8"/>
<dbReference type="EnsemblPlants" id="Pp3c21_1640V3.1">
    <property type="protein sequence ID" value="Pp3c21_1640V3.1"/>
    <property type="gene ID" value="Pp3c21_1640"/>
</dbReference>
<protein>
    <submittedName>
        <fullName evidence="7 8">Uncharacterized protein</fullName>
    </submittedName>
</protein>
<keyword evidence="9" id="KW-1185">Reference proteome</keyword>
<evidence type="ECO:0000313" key="7">
    <source>
        <dbReference type="EMBL" id="PNR31488.1"/>
    </source>
</evidence>
<feature type="transmembrane region" description="Helical" evidence="6">
    <location>
        <begin position="12"/>
        <end position="30"/>
    </location>
</feature>
<evidence type="ECO:0000256" key="4">
    <source>
        <dbReference type="ARBA" id="ARBA00022723"/>
    </source>
</evidence>
<sequence>MLRNLKSSRPSTFQVIAVLAVTCSAVVAFTKFDNAFTYTHESLRLALGILMWLALFVGLIRPDHGVRSRSVWYGLRWIVGTARVILIYYNIYTRLHAYMVMRGMRLQTLQTLFSIRLGFIGLMYLPQDRRMLYCSRSRIFDDWDRNVQLSKL</sequence>
<evidence type="ECO:0000256" key="6">
    <source>
        <dbReference type="SAM" id="Phobius"/>
    </source>
</evidence>
<keyword evidence="5" id="KW-0408">Iron</keyword>
<feature type="transmembrane region" description="Helical" evidence="6">
    <location>
        <begin position="42"/>
        <end position="60"/>
    </location>
</feature>
<gene>
    <name evidence="8" type="primary">LOC112274567</name>
    <name evidence="7" type="ORF">PHYPA_025609</name>
</gene>
<dbReference type="Proteomes" id="UP000006727">
    <property type="component" value="Chromosome 21"/>
</dbReference>
<feature type="transmembrane region" description="Helical" evidence="6">
    <location>
        <begin position="72"/>
        <end position="92"/>
    </location>
</feature>
<evidence type="ECO:0000256" key="5">
    <source>
        <dbReference type="ARBA" id="ARBA00023004"/>
    </source>
</evidence>
<keyword evidence="3" id="KW-0349">Heme</keyword>
<dbReference type="OMA" id="KGGSAWF"/>
<reference evidence="7 9" key="2">
    <citation type="journal article" date="2018" name="Plant J.">
        <title>The Physcomitrella patens chromosome-scale assembly reveals moss genome structure and evolution.</title>
        <authorList>
            <person name="Lang D."/>
            <person name="Ullrich K.K."/>
            <person name="Murat F."/>
            <person name="Fuchs J."/>
            <person name="Jenkins J."/>
            <person name="Haas F.B."/>
            <person name="Piednoel M."/>
            <person name="Gundlach H."/>
            <person name="Van Bel M."/>
            <person name="Meyberg R."/>
            <person name="Vives C."/>
            <person name="Morata J."/>
            <person name="Symeonidi A."/>
            <person name="Hiss M."/>
            <person name="Muchero W."/>
            <person name="Kamisugi Y."/>
            <person name="Saleh O."/>
            <person name="Blanc G."/>
            <person name="Decker E.L."/>
            <person name="van Gessel N."/>
            <person name="Grimwood J."/>
            <person name="Hayes R.D."/>
            <person name="Graham S.W."/>
            <person name="Gunter L.E."/>
            <person name="McDaniel S.F."/>
            <person name="Hoernstein S.N.W."/>
            <person name="Larsson A."/>
            <person name="Li F.W."/>
            <person name="Perroud P.F."/>
            <person name="Phillips J."/>
            <person name="Ranjan P."/>
            <person name="Rokshar D.S."/>
            <person name="Rothfels C.J."/>
            <person name="Schneider L."/>
            <person name="Shu S."/>
            <person name="Stevenson D.W."/>
            <person name="Thummler F."/>
            <person name="Tillich M."/>
            <person name="Villarreal Aguilar J.C."/>
            <person name="Widiez T."/>
            <person name="Wong G.K."/>
            <person name="Wymore A."/>
            <person name="Zhang Y."/>
            <person name="Zimmer A.D."/>
            <person name="Quatrano R.S."/>
            <person name="Mayer K.F.X."/>
            <person name="Goodstein D."/>
            <person name="Casacuberta J.M."/>
            <person name="Vandepoele K."/>
            <person name="Reski R."/>
            <person name="Cuming A.C."/>
            <person name="Tuskan G.A."/>
            <person name="Maumus F."/>
            <person name="Salse J."/>
            <person name="Schmutz J."/>
            <person name="Rensing S.A."/>
        </authorList>
    </citation>
    <scope>NUCLEOTIDE SEQUENCE [LARGE SCALE GENOMIC DNA]</scope>
    <source>
        <strain evidence="8 9">cv. Gransden 2004</strain>
    </source>
</reference>
<comment type="cofactor">
    <cofactor evidence="1">
        <name>heme b</name>
        <dbReference type="ChEBI" id="CHEBI:60344"/>
    </cofactor>
</comment>
<dbReference type="PANTHER" id="PTHR15422:SF24">
    <property type="entry name" value="DOMON RELATED DOMAIN-CONTAINING PROTEIN"/>
    <property type="match status" value="1"/>
</dbReference>
<evidence type="ECO:0000256" key="2">
    <source>
        <dbReference type="ARBA" id="ARBA00004141"/>
    </source>
</evidence>
<proteinExistence type="predicted"/>
<dbReference type="PaxDb" id="3218-PP1S191_63V6.1"/>
<reference evidence="7 9" key="1">
    <citation type="journal article" date="2008" name="Science">
        <title>The Physcomitrella genome reveals evolutionary insights into the conquest of land by plants.</title>
        <authorList>
            <person name="Rensing S."/>
            <person name="Lang D."/>
            <person name="Zimmer A."/>
            <person name="Terry A."/>
            <person name="Salamov A."/>
            <person name="Shapiro H."/>
            <person name="Nishiyama T."/>
            <person name="Perroud P.-F."/>
            <person name="Lindquist E."/>
            <person name="Kamisugi Y."/>
            <person name="Tanahashi T."/>
            <person name="Sakakibara K."/>
            <person name="Fujita T."/>
            <person name="Oishi K."/>
            <person name="Shin-I T."/>
            <person name="Kuroki Y."/>
            <person name="Toyoda A."/>
            <person name="Suzuki Y."/>
            <person name="Hashimoto A."/>
            <person name="Yamaguchi K."/>
            <person name="Sugano A."/>
            <person name="Kohara Y."/>
            <person name="Fujiyama A."/>
            <person name="Anterola A."/>
            <person name="Aoki S."/>
            <person name="Ashton N."/>
            <person name="Barbazuk W.B."/>
            <person name="Barker E."/>
            <person name="Bennetzen J."/>
            <person name="Bezanilla M."/>
            <person name="Blankenship R."/>
            <person name="Cho S.H."/>
            <person name="Dutcher S."/>
            <person name="Estelle M."/>
            <person name="Fawcett J.A."/>
            <person name="Gundlach H."/>
            <person name="Hanada K."/>
            <person name="Heyl A."/>
            <person name="Hicks K.A."/>
            <person name="Hugh J."/>
            <person name="Lohr M."/>
            <person name="Mayer K."/>
            <person name="Melkozernov A."/>
            <person name="Murata T."/>
            <person name="Nelson D."/>
            <person name="Pils B."/>
            <person name="Prigge M."/>
            <person name="Reiss B."/>
            <person name="Renner T."/>
            <person name="Rombauts S."/>
            <person name="Rushton P."/>
            <person name="Sanderfoot A."/>
            <person name="Schween G."/>
            <person name="Shiu S.-H."/>
            <person name="Stueber K."/>
            <person name="Theodoulou F.L."/>
            <person name="Tu H."/>
            <person name="Van de Peer Y."/>
            <person name="Verrier P.J."/>
            <person name="Waters E."/>
            <person name="Wood A."/>
            <person name="Yang L."/>
            <person name="Cove D."/>
            <person name="Cuming A."/>
            <person name="Hasebe M."/>
            <person name="Lucas S."/>
            <person name="Mishler D.B."/>
            <person name="Reski R."/>
            <person name="Grigoriev I."/>
            <person name="Quatrano R.S."/>
            <person name="Boore J.L."/>
        </authorList>
    </citation>
    <scope>NUCLEOTIDE SEQUENCE [LARGE SCALE GENOMIC DNA]</scope>
    <source>
        <strain evidence="8 9">cv. Gransden 2004</strain>
    </source>
</reference>